<gene>
    <name evidence="5" type="ORF">KAJ83_02035</name>
</gene>
<accession>A0A8J7S546</accession>
<keyword evidence="6" id="KW-1185">Reference proteome</keyword>
<evidence type="ECO:0000313" key="5">
    <source>
        <dbReference type="EMBL" id="MBP5855772.1"/>
    </source>
</evidence>
<dbReference type="PANTHER" id="PTHR43785:SF12">
    <property type="entry name" value="TYPE-1 GLUTAMINE SYNTHETASE 2"/>
    <property type="match status" value="1"/>
</dbReference>
<organism evidence="5 6">
    <name type="scientific">Marivibrio halodurans</name>
    <dbReference type="NCBI Taxonomy" id="2039722"/>
    <lineage>
        <taxon>Bacteria</taxon>
        <taxon>Pseudomonadati</taxon>
        <taxon>Pseudomonadota</taxon>
        <taxon>Alphaproteobacteria</taxon>
        <taxon>Rhodospirillales</taxon>
        <taxon>Rhodospirillaceae</taxon>
        <taxon>Marivibrio</taxon>
    </lineage>
</organism>
<sequence length="451" mass="49206">MSSKNTRDNDPPAFDAALSDLGAEHVHIGLFDADGVFRHKKVGVDKARKLAAKGYQFCDVLYNWDTAEEPYGGGAYIDRPASIDPSSVRPYPFADNEAVCLADFDEPYGERSARLQAKRQVEKAREMGFTVHSAFEFEFMLLNETPESLRAKDFHDIDHFAQGNRTYSLQSAALHDDLLAGLEETMAALDIELDAIHTELGPGTFEAPLSHAEGLKAPDDAALFKNFAKAYFLRQDLMAAFLSKMSPDLPGQSGHFHLSLRGIETGAPVFADAKAPDGLSPTARHFIGGLVTLMPEMLALCSHTVNAYKRMVPGAWAPTYASWGVQNRTAAARVINDTAEATRVEFRVPSADTNPHAAFAMCLGAGLWGIENAVEPPPATDADCYASEPADHARFPGTLGEAAARLAASEAARQIFGDVFIDTVATMRRHEEAAYRRHVSSWELGRYLEVV</sequence>
<name>A0A8J7S546_9PROT</name>
<dbReference type="Gene3D" id="3.30.590.10">
    <property type="entry name" value="Glutamine synthetase/guanido kinase, catalytic domain"/>
    <property type="match status" value="1"/>
</dbReference>
<comment type="caution">
    <text evidence="5">The sequence shown here is derived from an EMBL/GenBank/DDBJ whole genome shotgun (WGS) entry which is preliminary data.</text>
</comment>
<evidence type="ECO:0000313" key="6">
    <source>
        <dbReference type="Proteomes" id="UP000672602"/>
    </source>
</evidence>
<dbReference type="SUPFAM" id="SSF55931">
    <property type="entry name" value="Glutamine synthetase/guanido kinase"/>
    <property type="match status" value="1"/>
</dbReference>
<dbReference type="InterPro" id="IPR008146">
    <property type="entry name" value="Gln_synth_cat_dom"/>
</dbReference>
<evidence type="ECO:0000259" key="4">
    <source>
        <dbReference type="PROSITE" id="PS51987"/>
    </source>
</evidence>
<dbReference type="InterPro" id="IPR014746">
    <property type="entry name" value="Gln_synth/guanido_kin_cat_dom"/>
</dbReference>
<dbReference type="PANTHER" id="PTHR43785">
    <property type="entry name" value="GAMMA-GLUTAMYLPUTRESCINE SYNTHETASE"/>
    <property type="match status" value="1"/>
</dbReference>
<comment type="similarity">
    <text evidence="2 3">Belongs to the glutamine synthetase family.</text>
</comment>
<dbReference type="GO" id="GO:0004356">
    <property type="term" value="F:glutamine synthetase activity"/>
    <property type="evidence" value="ECO:0007669"/>
    <property type="project" value="InterPro"/>
</dbReference>
<keyword evidence="1" id="KW-0436">Ligase</keyword>
<evidence type="ECO:0000256" key="3">
    <source>
        <dbReference type="RuleBase" id="RU000384"/>
    </source>
</evidence>
<protein>
    <submittedName>
        <fullName evidence="5">Glutamine synthetase</fullName>
    </submittedName>
</protein>
<dbReference type="RefSeq" id="WP_210680345.1">
    <property type="nucleotide sequence ID" value="NZ_JAGMWN010000001.1"/>
</dbReference>
<dbReference type="Pfam" id="PF00120">
    <property type="entry name" value="Gln-synt_C"/>
    <property type="match status" value="1"/>
</dbReference>
<dbReference type="SMART" id="SM01230">
    <property type="entry name" value="Gln-synt_C"/>
    <property type="match status" value="1"/>
</dbReference>
<dbReference type="Proteomes" id="UP000672602">
    <property type="component" value="Unassembled WGS sequence"/>
</dbReference>
<dbReference type="AlphaFoldDB" id="A0A8J7S546"/>
<dbReference type="PROSITE" id="PS51987">
    <property type="entry name" value="GS_CATALYTIC"/>
    <property type="match status" value="1"/>
</dbReference>
<evidence type="ECO:0000256" key="1">
    <source>
        <dbReference type="ARBA" id="ARBA00022598"/>
    </source>
</evidence>
<dbReference type="EMBL" id="JAGMWN010000001">
    <property type="protein sequence ID" value="MBP5855772.1"/>
    <property type="molecule type" value="Genomic_DNA"/>
</dbReference>
<feature type="domain" description="GS catalytic" evidence="4">
    <location>
        <begin position="113"/>
        <end position="451"/>
    </location>
</feature>
<reference evidence="5" key="1">
    <citation type="submission" date="2021-04" db="EMBL/GenBank/DDBJ databases">
        <authorList>
            <person name="Zhang D.-C."/>
        </authorList>
    </citation>
    <scope>NUCLEOTIDE SEQUENCE</scope>
    <source>
        <strain evidence="5">CGMCC 1.15697</strain>
    </source>
</reference>
<evidence type="ECO:0000256" key="2">
    <source>
        <dbReference type="PROSITE-ProRule" id="PRU01331"/>
    </source>
</evidence>
<proteinExistence type="inferred from homology"/>